<dbReference type="AlphaFoldDB" id="A0A1E5LFV3"/>
<dbReference type="InterPro" id="IPR013120">
    <property type="entry name" value="FAR_NAD-bd"/>
</dbReference>
<accession>A0A1E5LFV3</accession>
<dbReference type="SUPFAM" id="SSF51735">
    <property type="entry name" value="NAD(P)-binding Rossmann-fold domains"/>
    <property type="match status" value="1"/>
</dbReference>
<comment type="caution">
    <text evidence="2">The sequence shown here is derived from an EMBL/GenBank/DDBJ whole genome shotgun (WGS) entry which is preliminary data.</text>
</comment>
<dbReference type="EMBL" id="MJEH01000020">
    <property type="protein sequence ID" value="OEH92951.1"/>
    <property type="molecule type" value="Genomic_DNA"/>
</dbReference>
<dbReference type="CDD" id="cd05263">
    <property type="entry name" value="MupV_like_SDR_e"/>
    <property type="match status" value="1"/>
</dbReference>
<proteinExistence type="predicted"/>
<dbReference type="PANTHER" id="PTHR11011">
    <property type="entry name" value="MALE STERILITY PROTEIN 2-RELATED"/>
    <property type="match status" value="1"/>
</dbReference>
<evidence type="ECO:0000259" key="1">
    <source>
        <dbReference type="Pfam" id="PF07993"/>
    </source>
</evidence>
<dbReference type="STRING" id="1305675.BFG57_14355"/>
<reference evidence="2 3" key="1">
    <citation type="submission" date="2016-08" db="EMBL/GenBank/DDBJ databases">
        <title>Genome of Bacillus solimangrovi GH2-4.</title>
        <authorList>
            <person name="Lim S."/>
            <person name="Kim B.-C."/>
        </authorList>
    </citation>
    <scope>NUCLEOTIDE SEQUENCE [LARGE SCALE GENOMIC DNA]</scope>
    <source>
        <strain evidence="2 3">GH2-4</strain>
    </source>
</reference>
<dbReference type="OrthoDB" id="9807212at2"/>
<dbReference type="InterPro" id="IPR036291">
    <property type="entry name" value="NAD(P)-bd_dom_sf"/>
</dbReference>
<keyword evidence="3" id="KW-1185">Reference proteome</keyword>
<dbReference type="PANTHER" id="PTHR11011:SF45">
    <property type="entry name" value="FATTY ACYL-COA REDUCTASE CG8306-RELATED"/>
    <property type="match status" value="1"/>
</dbReference>
<evidence type="ECO:0000313" key="3">
    <source>
        <dbReference type="Proteomes" id="UP000095209"/>
    </source>
</evidence>
<gene>
    <name evidence="2" type="ORF">BFG57_14355</name>
</gene>
<dbReference type="Gene3D" id="3.40.50.720">
    <property type="entry name" value="NAD(P)-binding Rossmann-like Domain"/>
    <property type="match status" value="1"/>
</dbReference>
<dbReference type="Proteomes" id="UP000095209">
    <property type="component" value="Unassembled WGS sequence"/>
</dbReference>
<protein>
    <submittedName>
        <fullName evidence="2">3-beta hydroxysteroid dehydrogenase</fullName>
    </submittedName>
</protein>
<name>A0A1E5LFV3_9BACI</name>
<dbReference type="RefSeq" id="WP_069717033.1">
    <property type="nucleotide sequence ID" value="NZ_MJEH01000020.1"/>
</dbReference>
<dbReference type="Pfam" id="PF07993">
    <property type="entry name" value="NAD_binding_4"/>
    <property type="match status" value="1"/>
</dbReference>
<feature type="domain" description="Thioester reductase (TE)" evidence="1">
    <location>
        <begin position="8"/>
        <end position="238"/>
    </location>
</feature>
<organism evidence="2 3">
    <name type="scientific">Bacillus solimangrovi</name>
    <dbReference type="NCBI Taxonomy" id="1305675"/>
    <lineage>
        <taxon>Bacteria</taxon>
        <taxon>Bacillati</taxon>
        <taxon>Bacillota</taxon>
        <taxon>Bacilli</taxon>
        <taxon>Bacillales</taxon>
        <taxon>Bacillaceae</taxon>
        <taxon>Bacillus</taxon>
    </lineage>
</organism>
<dbReference type="GO" id="GO:0035336">
    <property type="term" value="P:long-chain fatty-acyl-CoA metabolic process"/>
    <property type="evidence" value="ECO:0007669"/>
    <property type="project" value="TreeGrafter"/>
</dbReference>
<evidence type="ECO:0000313" key="2">
    <source>
        <dbReference type="EMBL" id="OEH92951.1"/>
    </source>
</evidence>
<dbReference type="InterPro" id="IPR026055">
    <property type="entry name" value="FAR"/>
</dbReference>
<sequence length="361" mass="41262">MKNNYFFTGFPGFITSSLLKELVKEEHQINHIYLLVLPQTLKQAEESLHNIPIESSKLTILTGDITKKDLNIASELMPILQESITHVFHLAAIYDIAVPKSLAEKINVHGTKMVNDWVQTLNNLKRYVYFSTAYVSGRREGNILETDLDEGQTFKNHYEQTKFVAEIEVQKIVSKVPTTIIRPGIVKGHSKTGATIKFDGPYFMLNMFEALKASPYIPYFGSGRVEGNFVPVDYVISATIYLAHVDKAIGQTYHLTDPSPYPMREVYRMLMKEYLNQSPKATVPLSVAKSFLIIPPLRKRLKIEREGLDYFTCKSHYDTTNAVRDLEGSGIQCPDFKETVAKMVEYYRIHKDDETKHIQIK</sequence>
<dbReference type="GO" id="GO:0080019">
    <property type="term" value="F:alcohol-forming very long-chain fatty acyl-CoA reductase activity"/>
    <property type="evidence" value="ECO:0007669"/>
    <property type="project" value="InterPro"/>
</dbReference>